<dbReference type="InterPro" id="IPR006680">
    <property type="entry name" value="Amidohydro-rel"/>
</dbReference>
<keyword evidence="4 12" id="KW-0479">Metal-binding</keyword>
<evidence type="ECO:0000256" key="10">
    <source>
        <dbReference type="PIRSR" id="PIRSR038994-1"/>
    </source>
</evidence>
<dbReference type="NCBIfam" id="TIGR00221">
    <property type="entry name" value="nagA"/>
    <property type="match status" value="1"/>
</dbReference>
<sequence length="385" mass="41456">MKTIRIPKAEAYTEKGKINDIVMSINQDGKWESLTSYKGEQVDEVYDYGTSSIIVPGFIDTHIHGAAGADVMDATPEAIKKISAALPAEGTTSYLPTTLTQSREDTIRALKNAAAVSCSGAEAAGIHLEGPFINAVRKGAQPEAFILPPDREIFMEFQQAAQNRIKIITTAPELDKDQFIKTLSRQGVVVSMGHTDASYSEAAVSFHQGVTQATHFFNGMRGFHHRDLGVVGAVYMSKEIRAELIADGVHVSPEAAEYTYKQLGAERITLITDAMRAKGLSDGSYQLGGQEVQVTGNQAVLKDGTLAGSVLKMNEAFRNIMQFTGCSIEEAIMMTSTNAAEVLKIEDIKGSIAIGKDADFTMLDKAFNVLMTSVKGEVVYQGGAS</sequence>
<comment type="similarity">
    <text evidence="1 9">Belongs to the metallo-dependent hydrolases superfamily. NagA family.</text>
</comment>
<comment type="catalytic activity">
    <reaction evidence="7">
        <text>N-acetyl-D-glucosamine 6-phosphate + H2O = D-glucosamine 6-phosphate + acetate</text>
        <dbReference type="Rhea" id="RHEA:22936"/>
        <dbReference type="ChEBI" id="CHEBI:15377"/>
        <dbReference type="ChEBI" id="CHEBI:30089"/>
        <dbReference type="ChEBI" id="CHEBI:57513"/>
        <dbReference type="ChEBI" id="CHEBI:58725"/>
        <dbReference type="EC" id="3.5.1.25"/>
    </reaction>
</comment>
<dbReference type="GO" id="GO:0046872">
    <property type="term" value="F:metal ion binding"/>
    <property type="evidence" value="ECO:0007669"/>
    <property type="project" value="UniProtKB-KW"/>
</dbReference>
<evidence type="ECO:0000256" key="8">
    <source>
        <dbReference type="ARBA" id="ARBA00060590"/>
    </source>
</evidence>
<keyword evidence="15" id="KW-1185">Reference proteome</keyword>
<feature type="binding site" evidence="12">
    <location>
        <position position="215"/>
    </location>
    <ligand>
        <name>Zn(2+)</name>
        <dbReference type="ChEBI" id="CHEBI:29105"/>
    </ligand>
</feature>
<dbReference type="InterPro" id="IPR011059">
    <property type="entry name" value="Metal-dep_hydrolase_composite"/>
</dbReference>
<dbReference type="CDD" id="cd00854">
    <property type="entry name" value="NagA"/>
    <property type="match status" value="1"/>
</dbReference>
<dbReference type="PANTHER" id="PTHR11113:SF14">
    <property type="entry name" value="N-ACETYLGLUCOSAMINE-6-PHOSPHATE DEACETYLASE"/>
    <property type="match status" value="1"/>
</dbReference>
<dbReference type="InterPro" id="IPR003764">
    <property type="entry name" value="GlcNAc_6-P_deAcase"/>
</dbReference>
<evidence type="ECO:0000256" key="6">
    <source>
        <dbReference type="ARBA" id="ARBA00023277"/>
    </source>
</evidence>
<dbReference type="EC" id="3.5.1.25" evidence="2"/>
<dbReference type="SUPFAM" id="SSF51338">
    <property type="entry name" value="Composite domain of metallo-dependent hydrolases"/>
    <property type="match status" value="1"/>
</dbReference>
<feature type="binding site" evidence="11">
    <location>
        <position position="250"/>
    </location>
    <ligand>
        <name>substrate</name>
    </ligand>
</feature>
<comment type="pathway">
    <text evidence="8">Amino-sugar metabolism; N-acetylneuraminate degradation; D-fructose 6-phosphate from N-acetylneuraminate: step 4/5.</text>
</comment>
<evidence type="ECO:0000256" key="2">
    <source>
        <dbReference type="ARBA" id="ARBA00011899"/>
    </source>
</evidence>
<evidence type="ECO:0000313" key="15">
    <source>
        <dbReference type="Proteomes" id="UP000198778"/>
    </source>
</evidence>
<dbReference type="FunFam" id="3.20.20.140:FF:000004">
    <property type="entry name" value="N-acetylglucosamine-6-phosphate deacetylase"/>
    <property type="match status" value="1"/>
</dbReference>
<protein>
    <recommendedName>
        <fullName evidence="3">N-acetylglucosamine-6-phosphate deacetylase</fullName>
        <ecNumber evidence="2">3.5.1.25</ecNumber>
    </recommendedName>
</protein>
<gene>
    <name evidence="14" type="ORF">SAMN04488053_10471</name>
</gene>
<dbReference type="PIRSF" id="PIRSF038994">
    <property type="entry name" value="NagA"/>
    <property type="match status" value="1"/>
</dbReference>
<evidence type="ECO:0000256" key="12">
    <source>
        <dbReference type="PIRSR" id="PIRSR038994-3"/>
    </source>
</evidence>
<feature type="binding site" evidence="11">
    <location>
        <position position="140"/>
    </location>
    <ligand>
        <name>substrate</name>
    </ligand>
</feature>
<dbReference type="PANTHER" id="PTHR11113">
    <property type="entry name" value="N-ACETYLGLUCOSAMINE-6-PHOSPHATE DEACETYLASE"/>
    <property type="match status" value="1"/>
</dbReference>
<feature type="binding site" evidence="12">
    <location>
        <position position="194"/>
    </location>
    <ligand>
        <name>Zn(2+)</name>
        <dbReference type="ChEBI" id="CHEBI:29105"/>
    </ligand>
</feature>
<feature type="binding site" evidence="11">
    <location>
        <begin position="306"/>
        <end position="308"/>
    </location>
    <ligand>
        <name>substrate</name>
    </ligand>
</feature>
<dbReference type="GO" id="GO:0008448">
    <property type="term" value="F:N-acetylglucosamine-6-phosphate deacetylase activity"/>
    <property type="evidence" value="ECO:0007669"/>
    <property type="project" value="UniProtKB-EC"/>
</dbReference>
<organism evidence="14 15">
    <name type="scientific">Alkalicoccus daliensis</name>
    <dbReference type="NCBI Taxonomy" id="745820"/>
    <lineage>
        <taxon>Bacteria</taxon>
        <taxon>Bacillati</taxon>
        <taxon>Bacillota</taxon>
        <taxon>Bacilli</taxon>
        <taxon>Bacillales</taxon>
        <taxon>Bacillaceae</taxon>
        <taxon>Alkalicoccus</taxon>
    </lineage>
</organism>
<dbReference type="EMBL" id="FNIL01000004">
    <property type="protein sequence ID" value="SDN85914.1"/>
    <property type="molecule type" value="Genomic_DNA"/>
</dbReference>
<evidence type="ECO:0000313" key="14">
    <source>
        <dbReference type="EMBL" id="SDN85914.1"/>
    </source>
</evidence>
<keyword evidence="6 9" id="KW-0119">Carbohydrate metabolism</keyword>
<comment type="cofactor">
    <cofactor evidence="12">
        <name>a divalent metal cation</name>
        <dbReference type="ChEBI" id="CHEBI:60240"/>
    </cofactor>
    <text evidence="12">Binds 1 divalent metal cation per subunit.</text>
</comment>
<dbReference type="Gene3D" id="3.20.20.140">
    <property type="entry name" value="Metal-dependent hydrolases"/>
    <property type="match status" value="1"/>
</dbReference>
<feature type="active site" description="Proton donor/acceptor" evidence="10">
    <location>
        <position position="273"/>
    </location>
</feature>
<dbReference type="RefSeq" id="WP_090842511.1">
    <property type="nucleotide sequence ID" value="NZ_FNIL01000004.1"/>
</dbReference>
<dbReference type="SUPFAM" id="SSF51556">
    <property type="entry name" value="Metallo-dependent hydrolases"/>
    <property type="match status" value="1"/>
</dbReference>
<dbReference type="GO" id="GO:0006046">
    <property type="term" value="P:N-acetylglucosamine catabolic process"/>
    <property type="evidence" value="ECO:0007669"/>
    <property type="project" value="TreeGrafter"/>
</dbReference>
<evidence type="ECO:0000256" key="3">
    <source>
        <dbReference type="ARBA" id="ARBA00018029"/>
    </source>
</evidence>
<evidence type="ECO:0000256" key="11">
    <source>
        <dbReference type="PIRSR" id="PIRSR038994-2"/>
    </source>
</evidence>
<dbReference type="OrthoDB" id="9776488at2"/>
<dbReference type="STRING" id="745820.SAMN04488053_10471"/>
<reference evidence="15" key="1">
    <citation type="submission" date="2016-10" db="EMBL/GenBank/DDBJ databases">
        <authorList>
            <person name="Varghese N."/>
            <person name="Submissions S."/>
        </authorList>
    </citation>
    <scope>NUCLEOTIDE SEQUENCE [LARGE SCALE GENOMIC DNA]</scope>
    <source>
        <strain evidence="15">CGMCC 1.10369</strain>
    </source>
</reference>
<feature type="binding site" evidence="11">
    <location>
        <position position="226"/>
    </location>
    <ligand>
        <name>substrate</name>
    </ligand>
</feature>
<dbReference type="Gene3D" id="2.30.40.10">
    <property type="entry name" value="Urease, subunit C, domain 1"/>
    <property type="match status" value="1"/>
</dbReference>
<evidence type="ECO:0000256" key="1">
    <source>
        <dbReference type="ARBA" id="ARBA00010716"/>
    </source>
</evidence>
<evidence type="ECO:0000259" key="13">
    <source>
        <dbReference type="Pfam" id="PF01979"/>
    </source>
</evidence>
<evidence type="ECO:0000256" key="9">
    <source>
        <dbReference type="PIRNR" id="PIRNR038994"/>
    </source>
</evidence>
<dbReference type="Pfam" id="PF01979">
    <property type="entry name" value="Amidohydro_1"/>
    <property type="match status" value="1"/>
</dbReference>
<evidence type="ECO:0000256" key="4">
    <source>
        <dbReference type="ARBA" id="ARBA00022723"/>
    </source>
</evidence>
<keyword evidence="5 9" id="KW-0378">Hydrolase</keyword>
<evidence type="ECO:0000256" key="5">
    <source>
        <dbReference type="ARBA" id="ARBA00022801"/>
    </source>
</evidence>
<accession>A0A1H0EU40</accession>
<feature type="domain" description="Amidohydrolase-related" evidence="13">
    <location>
        <begin position="53"/>
        <end position="379"/>
    </location>
</feature>
<feature type="binding site" evidence="12">
    <location>
        <position position="129"/>
    </location>
    <ligand>
        <name>Zn(2+)</name>
        <dbReference type="ChEBI" id="CHEBI:29105"/>
    </ligand>
</feature>
<name>A0A1H0EU40_9BACI</name>
<proteinExistence type="inferred from homology"/>
<feature type="binding site" evidence="11">
    <location>
        <begin position="218"/>
        <end position="219"/>
    </location>
    <ligand>
        <name>substrate</name>
    </ligand>
</feature>
<dbReference type="AlphaFoldDB" id="A0A1H0EU40"/>
<dbReference type="InterPro" id="IPR032466">
    <property type="entry name" value="Metal_Hydrolase"/>
</dbReference>
<dbReference type="Proteomes" id="UP000198778">
    <property type="component" value="Unassembled WGS sequence"/>
</dbReference>
<evidence type="ECO:0000256" key="7">
    <source>
        <dbReference type="ARBA" id="ARBA00047647"/>
    </source>
</evidence>